<feature type="signal peptide" evidence="1">
    <location>
        <begin position="1"/>
        <end position="19"/>
    </location>
</feature>
<dbReference type="OrthoDB" id="2583188at2759"/>
<reference evidence="2 3" key="1">
    <citation type="submission" date="2017-03" db="EMBL/GenBank/DDBJ databases">
        <title>Widespread Adenine N6-methylation of Active Genes in Fungi.</title>
        <authorList>
            <consortium name="DOE Joint Genome Institute"/>
            <person name="Mondo S.J."/>
            <person name="Dannebaum R.O."/>
            <person name="Kuo R.C."/>
            <person name="Louie K.B."/>
            <person name="Bewick A.J."/>
            <person name="Labutti K."/>
            <person name="Haridas S."/>
            <person name="Kuo A."/>
            <person name="Salamov A."/>
            <person name="Ahrendt S.R."/>
            <person name="Lau R."/>
            <person name="Bowen B.P."/>
            <person name="Lipzen A."/>
            <person name="Sullivan W."/>
            <person name="Andreopoulos W.B."/>
            <person name="Clum A."/>
            <person name="Lindquist E."/>
            <person name="Daum C."/>
            <person name="Northen T.R."/>
            <person name="Ramamoorthy G."/>
            <person name="Schmitz R.J."/>
            <person name="Gryganskyi A."/>
            <person name="Culley D."/>
            <person name="Magnuson J."/>
            <person name="James T.Y."/>
            <person name="O'Malley M.A."/>
            <person name="Stajich J.E."/>
            <person name="Spatafora J.W."/>
            <person name="Visel A."/>
            <person name="Grigoriev I.V."/>
        </authorList>
    </citation>
    <scope>NUCLEOTIDE SEQUENCE [LARGE SCALE GENOMIC DNA]</scope>
    <source>
        <strain evidence="2 3">NRRL Y-17943</strain>
    </source>
</reference>
<dbReference type="RefSeq" id="XP_021869098.1">
    <property type="nucleotide sequence ID" value="XM_022016804.1"/>
</dbReference>
<dbReference type="InParanoid" id="A0A1Y1UBJ6"/>
<dbReference type="GeneID" id="33558613"/>
<evidence type="ECO:0008006" key="4">
    <source>
        <dbReference type="Google" id="ProtNLM"/>
    </source>
</evidence>
<comment type="caution">
    <text evidence="2">The sequence shown here is derived from an EMBL/GenBank/DDBJ whole genome shotgun (WGS) entry which is preliminary data.</text>
</comment>
<dbReference type="Proteomes" id="UP000193218">
    <property type="component" value="Unassembled WGS sequence"/>
</dbReference>
<gene>
    <name evidence="2" type="ORF">BD324DRAFT_635365</name>
</gene>
<protein>
    <recommendedName>
        <fullName evidence="4">DUF4185 domain-containing protein</fullName>
    </recommendedName>
</protein>
<keyword evidence="1" id="KW-0732">Signal</keyword>
<evidence type="ECO:0000256" key="1">
    <source>
        <dbReference type="SAM" id="SignalP"/>
    </source>
</evidence>
<dbReference type="AlphaFoldDB" id="A0A1Y1UBJ6"/>
<feature type="chain" id="PRO_5013050460" description="DUF4185 domain-containing protein" evidence="1">
    <location>
        <begin position="20"/>
        <end position="418"/>
    </location>
</feature>
<keyword evidence="3" id="KW-1185">Reference proteome</keyword>
<evidence type="ECO:0000313" key="3">
    <source>
        <dbReference type="Proteomes" id="UP000193218"/>
    </source>
</evidence>
<dbReference type="EMBL" id="NBSH01000013">
    <property type="protein sequence ID" value="ORX34856.1"/>
    <property type="molecule type" value="Genomic_DNA"/>
</dbReference>
<accession>A0A1Y1UBJ6</accession>
<name>A0A1Y1UBJ6_9TREE</name>
<evidence type="ECO:0000313" key="2">
    <source>
        <dbReference type="EMBL" id="ORX34856.1"/>
    </source>
</evidence>
<proteinExistence type="predicted"/>
<sequence>MIALIRLVIAFGATALTAAAPTPSLELVSRSYINPDFANPSVGPAAISLDPNLMRDSCVSTTQLVDGRVFWICRDTQILTEQDITRASFPIRSSASWSNVTILGADLQNVPPSQGQQQLTAPFSKQLLQYGNGHNGAYFPYVQNGDECSADGNQYGSSCEGAQVVLYPNAPAYVVNSPSGATFMTAFIPVVNSTNGYINPNFQCSLYFLTYNHNADPNVMPTVNLINEGFFPRGAYCYGAYGGISNPSDGYLYLYGQELSARSVGLARVPLGSYLDISKYTYYRTDGTWTSTQPTINTTSTNLIASVPNEGQGTFFYSTYIGRYVWVGQTHIGASDGVHVGVSTSQNPYGPWTTVQDIAVLPHGNPYGYTVAAHPEMSQNSQFLYVSYTAYQQVNGVSYYTMPLYLFQWSDSSKFGSN</sequence>
<organism evidence="2 3">
    <name type="scientific">Kockovaella imperatae</name>
    <dbReference type="NCBI Taxonomy" id="4999"/>
    <lineage>
        <taxon>Eukaryota</taxon>
        <taxon>Fungi</taxon>
        <taxon>Dikarya</taxon>
        <taxon>Basidiomycota</taxon>
        <taxon>Agaricomycotina</taxon>
        <taxon>Tremellomycetes</taxon>
        <taxon>Tremellales</taxon>
        <taxon>Cuniculitremaceae</taxon>
        <taxon>Kockovaella</taxon>
    </lineage>
</organism>